<gene>
    <name evidence="1" type="ORF">O181_008716</name>
</gene>
<dbReference type="Proteomes" id="UP000765509">
    <property type="component" value="Unassembled WGS sequence"/>
</dbReference>
<evidence type="ECO:0000313" key="2">
    <source>
        <dbReference type="Proteomes" id="UP000765509"/>
    </source>
</evidence>
<accession>A0A9Q3GIS8</accession>
<dbReference type="EMBL" id="AVOT02002045">
    <property type="protein sequence ID" value="MBW0469001.1"/>
    <property type="molecule type" value="Genomic_DNA"/>
</dbReference>
<proteinExistence type="predicted"/>
<organism evidence="1 2">
    <name type="scientific">Austropuccinia psidii MF-1</name>
    <dbReference type="NCBI Taxonomy" id="1389203"/>
    <lineage>
        <taxon>Eukaryota</taxon>
        <taxon>Fungi</taxon>
        <taxon>Dikarya</taxon>
        <taxon>Basidiomycota</taxon>
        <taxon>Pucciniomycotina</taxon>
        <taxon>Pucciniomycetes</taxon>
        <taxon>Pucciniales</taxon>
        <taxon>Sphaerophragmiaceae</taxon>
        <taxon>Austropuccinia</taxon>
    </lineage>
</organism>
<evidence type="ECO:0000313" key="1">
    <source>
        <dbReference type="EMBL" id="MBW0469001.1"/>
    </source>
</evidence>
<name>A0A9Q3GIS8_9BASI</name>
<keyword evidence="2" id="KW-1185">Reference proteome</keyword>
<comment type="caution">
    <text evidence="1">The sequence shown here is derived from an EMBL/GenBank/DDBJ whole genome shotgun (WGS) entry which is preliminary data.</text>
</comment>
<protein>
    <submittedName>
        <fullName evidence="1">Uncharacterized protein</fullName>
    </submittedName>
</protein>
<sequence>MFEAFLFASNLVVLSRNTDGVAKPYDPSKEIQVYEYHSTKKGAFGYFQGSWWWKLNGGDLEIKTGYDTCGWFGASVFNPNSDRTLRVTIRGGFMECMSSQTYLARIIGTF</sequence>
<reference evidence="1" key="1">
    <citation type="submission" date="2021-03" db="EMBL/GenBank/DDBJ databases">
        <title>Draft genome sequence of rust myrtle Austropuccinia psidii MF-1, a brazilian biotype.</title>
        <authorList>
            <person name="Quecine M.C."/>
            <person name="Pachon D.M.R."/>
            <person name="Bonatelli M.L."/>
            <person name="Correr F.H."/>
            <person name="Franceschini L.M."/>
            <person name="Leite T.F."/>
            <person name="Margarido G.R.A."/>
            <person name="Almeida C.A."/>
            <person name="Ferrarezi J.A."/>
            <person name="Labate C.A."/>
        </authorList>
    </citation>
    <scope>NUCLEOTIDE SEQUENCE</scope>
    <source>
        <strain evidence="1">MF-1</strain>
    </source>
</reference>
<dbReference type="AlphaFoldDB" id="A0A9Q3GIS8"/>